<comment type="caution">
    <text evidence="3">The sequence shown here is derived from an EMBL/GenBank/DDBJ whole genome shotgun (WGS) entry which is preliminary data.</text>
</comment>
<gene>
    <name evidence="3" type="ORF">HMPREF3186_00299</name>
</gene>
<dbReference type="PATRIC" id="fig|1379.3.peg.295"/>
<protein>
    <recommendedName>
        <fullName evidence="2">Cytokinin riboside 5'-monophosphate phosphoribohydrolase</fullName>
        <ecNumber evidence="2">3.2.2.n1</ecNumber>
    </recommendedName>
</protein>
<dbReference type="NCBIfam" id="TIGR00730">
    <property type="entry name" value="Rossman fold protein, TIGR00730 family"/>
    <property type="match status" value="1"/>
</dbReference>
<dbReference type="GO" id="GO:0009691">
    <property type="term" value="P:cytokinin biosynthetic process"/>
    <property type="evidence" value="ECO:0007669"/>
    <property type="project" value="UniProtKB-UniRule"/>
</dbReference>
<dbReference type="EC" id="3.2.2.n1" evidence="2"/>
<dbReference type="RefSeq" id="WP_060913591.1">
    <property type="nucleotide sequence ID" value="NZ_KQ959925.1"/>
</dbReference>
<evidence type="ECO:0000313" key="3">
    <source>
        <dbReference type="EMBL" id="KXB63113.1"/>
    </source>
</evidence>
<name>A0A134A5X7_9BACL</name>
<evidence type="ECO:0000313" key="4">
    <source>
        <dbReference type="Proteomes" id="UP000070355"/>
    </source>
</evidence>
<dbReference type="Proteomes" id="UP000070355">
    <property type="component" value="Unassembled WGS sequence"/>
</dbReference>
<evidence type="ECO:0000256" key="1">
    <source>
        <dbReference type="ARBA" id="ARBA00006763"/>
    </source>
</evidence>
<keyword evidence="2" id="KW-0378">Hydrolase</keyword>
<dbReference type="Pfam" id="PF03641">
    <property type="entry name" value="Lysine_decarbox"/>
    <property type="match status" value="1"/>
</dbReference>
<organism evidence="3 4">
    <name type="scientific">Gemella haemolysans</name>
    <dbReference type="NCBI Taxonomy" id="1379"/>
    <lineage>
        <taxon>Bacteria</taxon>
        <taxon>Bacillati</taxon>
        <taxon>Bacillota</taxon>
        <taxon>Bacilli</taxon>
        <taxon>Bacillales</taxon>
        <taxon>Gemellaceae</taxon>
        <taxon>Gemella</taxon>
    </lineage>
</organism>
<dbReference type="InterPro" id="IPR005269">
    <property type="entry name" value="LOG"/>
</dbReference>
<evidence type="ECO:0000256" key="2">
    <source>
        <dbReference type="RuleBase" id="RU363015"/>
    </source>
</evidence>
<dbReference type="InterPro" id="IPR031100">
    <property type="entry name" value="LOG_fam"/>
</dbReference>
<dbReference type="GO" id="GO:0005829">
    <property type="term" value="C:cytosol"/>
    <property type="evidence" value="ECO:0007669"/>
    <property type="project" value="TreeGrafter"/>
</dbReference>
<dbReference type="STRING" id="1379.HMPREF3186_00299"/>
<proteinExistence type="inferred from homology"/>
<dbReference type="PANTHER" id="PTHR31223">
    <property type="entry name" value="LOG FAMILY PROTEIN YJL055W"/>
    <property type="match status" value="1"/>
</dbReference>
<dbReference type="Gene3D" id="3.40.50.450">
    <property type="match status" value="1"/>
</dbReference>
<dbReference type="PANTHER" id="PTHR31223:SF70">
    <property type="entry name" value="LOG FAMILY PROTEIN YJL055W"/>
    <property type="match status" value="1"/>
</dbReference>
<dbReference type="OrthoDB" id="9801098at2"/>
<dbReference type="EMBL" id="LSDC01000018">
    <property type="protein sequence ID" value="KXB63113.1"/>
    <property type="molecule type" value="Genomic_DNA"/>
</dbReference>
<comment type="similarity">
    <text evidence="1 2">Belongs to the LOG family.</text>
</comment>
<reference evidence="4" key="1">
    <citation type="submission" date="2016-01" db="EMBL/GenBank/DDBJ databases">
        <authorList>
            <person name="Mitreva M."/>
            <person name="Pepin K.H."/>
            <person name="Mihindukulasuriya K.A."/>
            <person name="Fulton R."/>
            <person name="Fronick C."/>
            <person name="O'Laughlin M."/>
            <person name="Miner T."/>
            <person name="Herter B."/>
            <person name="Rosa B.A."/>
            <person name="Cordes M."/>
            <person name="Tomlinson C."/>
            <person name="Wollam A."/>
            <person name="Palsikar V.B."/>
            <person name="Mardis E.R."/>
            <person name="Wilson R.K."/>
        </authorList>
    </citation>
    <scope>NUCLEOTIDE SEQUENCE [LARGE SCALE GENOMIC DNA]</scope>
    <source>
        <strain evidence="4">DNF01167</strain>
    </source>
</reference>
<accession>A0A134A5X7</accession>
<dbReference type="AlphaFoldDB" id="A0A134A5X7"/>
<dbReference type="GO" id="GO:0016799">
    <property type="term" value="F:hydrolase activity, hydrolyzing N-glycosyl compounds"/>
    <property type="evidence" value="ECO:0007669"/>
    <property type="project" value="TreeGrafter"/>
</dbReference>
<dbReference type="SUPFAM" id="SSF102405">
    <property type="entry name" value="MCP/YpsA-like"/>
    <property type="match status" value="1"/>
</dbReference>
<keyword evidence="2" id="KW-0203">Cytokinin biosynthesis</keyword>
<sequence>MKITVFCGANNGRNEAYKENAIELGKWIADNNYTLVYGGGRVGLMGIIADTVLENNSEVIGIMPQFLVDREISHTGITEFIIVDDMSVRKEKLVNLGDVFVALPGGPGTLEEISQVISWVRVGKKDAPCILMNVDGYYDFLEQYFDKMVEEGFLTKENRERTLFTDSVAEMNEFITNYNNK</sequence>